<protein>
    <submittedName>
        <fullName evidence="2">S-adenosyl-L-methionine-dependent methyltransferase</fullName>
    </submittedName>
</protein>
<dbReference type="CDD" id="cd02440">
    <property type="entry name" value="AdoMet_MTases"/>
    <property type="match status" value="1"/>
</dbReference>
<dbReference type="PANTHER" id="PTHR43591">
    <property type="entry name" value="METHYLTRANSFERASE"/>
    <property type="match status" value="1"/>
</dbReference>
<dbReference type="Pfam" id="PF13649">
    <property type="entry name" value="Methyltransf_25"/>
    <property type="match status" value="1"/>
</dbReference>
<evidence type="ECO:0000259" key="1">
    <source>
        <dbReference type="Pfam" id="PF13649"/>
    </source>
</evidence>
<keyword evidence="3" id="KW-1185">Reference proteome</keyword>
<dbReference type="Gene3D" id="3.40.50.150">
    <property type="entry name" value="Vaccinia Virus protein VP39"/>
    <property type="match status" value="1"/>
</dbReference>
<evidence type="ECO:0000313" key="3">
    <source>
        <dbReference type="Proteomes" id="UP000076722"/>
    </source>
</evidence>
<keyword evidence="2" id="KW-0808">Transferase</keyword>
<dbReference type="PANTHER" id="PTHR43591:SF24">
    <property type="entry name" value="2-METHOXY-6-POLYPRENYL-1,4-BENZOQUINOL METHYLASE, MITOCHONDRIAL"/>
    <property type="match status" value="1"/>
</dbReference>
<reference evidence="2 3" key="1">
    <citation type="journal article" date="2016" name="Mol. Biol. Evol.">
        <title>Comparative Genomics of Early-Diverging Mushroom-Forming Fungi Provides Insights into the Origins of Lignocellulose Decay Capabilities.</title>
        <authorList>
            <person name="Nagy L.G."/>
            <person name="Riley R."/>
            <person name="Tritt A."/>
            <person name="Adam C."/>
            <person name="Daum C."/>
            <person name="Floudas D."/>
            <person name="Sun H."/>
            <person name="Yadav J.S."/>
            <person name="Pangilinan J."/>
            <person name="Larsson K.H."/>
            <person name="Matsuura K."/>
            <person name="Barry K."/>
            <person name="Labutti K."/>
            <person name="Kuo R."/>
            <person name="Ohm R.A."/>
            <person name="Bhattacharya S.S."/>
            <person name="Shirouzu T."/>
            <person name="Yoshinaga Y."/>
            <person name="Martin F.M."/>
            <person name="Grigoriev I.V."/>
            <person name="Hibbett D.S."/>
        </authorList>
    </citation>
    <scope>NUCLEOTIDE SEQUENCE [LARGE SCALE GENOMIC DNA]</scope>
    <source>
        <strain evidence="2 3">HHB9708</strain>
    </source>
</reference>
<proteinExistence type="predicted"/>
<sequence>MRLASIFRHSIWSMNVQTFLRLLTESYFRQSCTESRPLSKILQIWILPFAAFYQVDEMPQNPVAPKPLRDLHGRGMNTLSEVYQLPADPVEFNRLDLQHRIWLKLMKGPVPFSDETLEDLLRGRKGYQPALLDLGRGSGIWSIEMAERFPHAKAVGFDLVESQPPALPNNCTFSTGDLTRGLQPLYDQFDLVHLRLVMLHIKGEEVKKTALKEAVGCLRPGGIIVILDYDECFLDENKRPLRPAQDGIDAGNSDRSWGTRFWREVFERTDDGDVTEGEYVKSCLAEDARIDKGSIQHEIFYMPIGWDGGDPIEGAEIGKMSFINFWDLSRSIKPALLAKGIDSETIDDWTSKADQELSGTPKKLFAAIRGTWARRL</sequence>
<dbReference type="GO" id="GO:0032259">
    <property type="term" value="P:methylation"/>
    <property type="evidence" value="ECO:0007669"/>
    <property type="project" value="UniProtKB-KW"/>
</dbReference>
<dbReference type="InterPro" id="IPR041698">
    <property type="entry name" value="Methyltransf_25"/>
</dbReference>
<dbReference type="GO" id="GO:0008168">
    <property type="term" value="F:methyltransferase activity"/>
    <property type="evidence" value="ECO:0007669"/>
    <property type="project" value="UniProtKB-KW"/>
</dbReference>
<feature type="domain" description="Methyltransferase" evidence="1">
    <location>
        <begin position="132"/>
        <end position="222"/>
    </location>
</feature>
<dbReference type="EMBL" id="KV419402">
    <property type="protein sequence ID" value="KZS95133.1"/>
    <property type="molecule type" value="Genomic_DNA"/>
</dbReference>
<accession>A0A164WKS5</accession>
<dbReference type="AlphaFoldDB" id="A0A164WKS5"/>
<dbReference type="InterPro" id="IPR029063">
    <property type="entry name" value="SAM-dependent_MTases_sf"/>
</dbReference>
<keyword evidence="2" id="KW-0489">Methyltransferase</keyword>
<dbReference type="Proteomes" id="UP000076722">
    <property type="component" value="Unassembled WGS sequence"/>
</dbReference>
<gene>
    <name evidence="2" type="ORF">SISNIDRAFT_548535</name>
</gene>
<dbReference type="SUPFAM" id="SSF53335">
    <property type="entry name" value="S-adenosyl-L-methionine-dependent methyltransferases"/>
    <property type="match status" value="1"/>
</dbReference>
<evidence type="ECO:0000313" key="2">
    <source>
        <dbReference type="EMBL" id="KZS95133.1"/>
    </source>
</evidence>
<name>A0A164WKS5_9AGAM</name>
<organism evidence="2 3">
    <name type="scientific">Sistotremastrum niveocremeum HHB9708</name>
    <dbReference type="NCBI Taxonomy" id="1314777"/>
    <lineage>
        <taxon>Eukaryota</taxon>
        <taxon>Fungi</taxon>
        <taxon>Dikarya</taxon>
        <taxon>Basidiomycota</taxon>
        <taxon>Agaricomycotina</taxon>
        <taxon>Agaricomycetes</taxon>
        <taxon>Sistotremastrales</taxon>
        <taxon>Sistotremastraceae</taxon>
        <taxon>Sertulicium</taxon>
        <taxon>Sertulicium niveocremeum</taxon>
    </lineage>
</organism>